<gene>
    <name evidence="2" type="ORF">CGOC_LOCUS7696</name>
</gene>
<dbReference type="EMBL" id="UYRV01027047">
    <property type="protein sequence ID" value="VDK80357.1"/>
    <property type="molecule type" value="Genomic_DNA"/>
</dbReference>
<name>A0A3P6T5J8_CYLGO</name>
<organism evidence="2 3">
    <name type="scientific">Cylicostephanus goldi</name>
    <name type="common">Nematode worm</name>
    <dbReference type="NCBI Taxonomy" id="71465"/>
    <lineage>
        <taxon>Eukaryota</taxon>
        <taxon>Metazoa</taxon>
        <taxon>Ecdysozoa</taxon>
        <taxon>Nematoda</taxon>
        <taxon>Chromadorea</taxon>
        <taxon>Rhabditida</taxon>
        <taxon>Rhabditina</taxon>
        <taxon>Rhabditomorpha</taxon>
        <taxon>Strongyloidea</taxon>
        <taxon>Strongylidae</taxon>
        <taxon>Cylicostephanus</taxon>
    </lineage>
</organism>
<accession>A0A3P6T5J8</accession>
<dbReference type="OrthoDB" id="10426093at2759"/>
<keyword evidence="3" id="KW-1185">Reference proteome</keyword>
<dbReference type="Proteomes" id="UP000271889">
    <property type="component" value="Unassembled WGS sequence"/>
</dbReference>
<reference evidence="2 3" key="1">
    <citation type="submission" date="2018-11" db="EMBL/GenBank/DDBJ databases">
        <authorList>
            <consortium name="Pathogen Informatics"/>
        </authorList>
    </citation>
    <scope>NUCLEOTIDE SEQUENCE [LARGE SCALE GENOMIC DNA]</scope>
</reference>
<protein>
    <submittedName>
        <fullName evidence="2">Uncharacterized protein</fullName>
    </submittedName>
</protein>
<feature type="compositionally biased region" description="Pro residues" evidence="1">
    <location>
        <begin position="85"/>
        <end position="99"/>
    </location>
</feature>
<feature type="compositionally biased region" description="Basic and acidic residues" evidence="1">
    <location>
        <begin position="102"/>
        <end position="118"/>
    </location>
</feature>
<evidence type="ECO:0000313" key="3">
    <source>
        <dbReference type="Proteomes" id="UP000271889"/>
    </source>
</evidence>
<feature type="compositionally biased region" description="Basic and acidic residues" evidence="1">
    <location>
        <begin position="62"/>
        <end position="79"/>
    </location>
</feature>
<feature type="region of interest" description="Disordered" evidence="1">
    <location>
        <begin position="1"/>
        <end position="118"/>
    </location>
</feature>
<feature type="compositionally biased region" description="Basic and acidic residues" evidence="1">
    <location>
        <begin position="1"/>
        <end position="36"/>
    </location>
</feature>
<proteinExistence type="predicted"/>
<evidence type="ECO:0000256" key="1">
    <source>
        <dbReference type="SAM" id="MobiDB-lite"/>
    </source>
</evidence>
<evidence type="ECO:0000313" key="2">
    <source>
        <dbReference type="EMBL" id="VDK80357.1"/>
    </source>
</evidence>
<sequence>MDNHDRPTYSEDVRKQIDERRKEDVRASVGEAERRTSKIQRSQPVHLTRIRPPSQLAQRKVKTLESPRMDCRPQERHPVMDILDPPRPNCSPPPCPPTSRLPKPDKKSWLDKIRNMKK</sequence>
<dbReference type="AlphaFoldDB" id="A0A3P6T5J8"/>